<proteinExistence type="predicted"/>
<dbReference type="AlphaFoldDB" id="A0AAN7AWG2"/>
<accession>A0AAN7AWG2</accession>
<protein>
    <submittedName>
        <fullName evidence="2">Uncharacterized protein</fullName>
    </submittedName>
</protein>
<feature type="signal peptide" evidence="1">
    <location>
        <begin position="1"/>
        <end position="17"/>
    </location>
</feature>
<gene>
    <name evidence="2" type="ORF">QBC40DRAFT_157010</name>
</gene>
<evidence type="ECO:0000256" key="1">
    <source>
        <dbReference type="SAM" id="SignalP"/>
    </source>
</evidence>
<evidence type="ECO:0000313" key="2">
    <source>
        <dbReference type="EMBL" id="KAK4203871.1"/>
    </source>
</evidence>
<feature type="chain" id="PRO_5042838897" evidence="1">
    <location>
        <begin position="18"/>
        <end position="148"/>
    </location>
</feature>
<sequence length="148" mass="16507">MFSKIFTTAALIGMAAAAATPSTASLNLALLQARQAAEAPRLAASRIVLHHTEALPDGYFVEIYGSTENSTSPAVQDHHFARAPPESHQSDWENLECDFSSQYGVKEEPTKELIRHLFDRKDWTPRQPRSLCIYGHQTRACVSWYVTC</sequence>
<dbReference type="Proteomes" id="UP001303160">
    <property type="component" value="Unassembled WGS sequence"/>
</dbReference>
<reference evidence="2" key="2">
    <citation type="submission" date="2023-05" db="EMBL/GenBank/DDBJ databases">
        <authorList>
            <consortium name="Lawrence Berkeley National Laboratory"/>
            <person name="Steindorff A."/>
            <person name="Hensen N."/>
            <person name="Bonometti L."/>
            <person name="Westerberg I."/>
            <person name="Brannstrom I.O."/>
            <person name="Guillou S."/>
            <person name="Cros-Aarteil S."/>
            <person name="Calhoun S."/>
            <person name="Haridas S."/>
            <person name="Kuo A."/>
            <person name="Mondo S."/>
            <person name="Pangilinan J."/>
            <person name="Riley R."/>
            <person name="Labutti K."/>
            <person name="Andreopoulos B."/>
            <person name="Lipzen A."/>
            <person name="Chen C."/>
            <person name="Yanf M."/>
            <person name="Daum C."/>
            <person name="Ng V."/>
            <person name="Clum A."/>
            <person name="Ohm R."/>
            <person name="Martin F."/>
            <person name="Silar P."/>
            <person name="Natvig D."/>
            <person name="Lalanne C."/>
            <person name="Gautier V."/>
            <person name="Ament-Velasquez S.L."/>
            <person name="Kruys A."/>
            <person name="Hutchinson M.I."/>
            <person name="Powell A.J."/>
            <person name="Barry K."/>
            <person name="Miller A.N."/>
            <person name="Grigoriev I.V."/>
            <person name="Debuchy R."/>
            <person name="Gladieux P."/>
            <person name="Thoren M.H."/>
            <person name="Johannesson H."/>
        </authorList>
    </citation>
    <scope>NUCLEOTIDE SEQUENCE</scope>
    <source>
        <strain evidence="2">CBS 315.58</strain>
    </source>
</reference>
<keyword evidence="1" id="KW-0732">Signal</keyword>
<keyword evidence="3" id="KW-1185">Reference proteome</keyword>
<comment type="caution">
    <text evidence="2">The sequence shown here is derived from an EMBL/GenBank/DDBJ whole genome shotgun (WGS) entry which is preliminary data.</text>
</comment>
<evidence type="ECO:0000313" key="3">
    <source>
        <dbReference type="Proteomes" id="UP001303160"/>
    </source>
</evidence>
<dbReference type="EMBL" id="MU863886">
    <property type="protein sequence ID" value="KAK4203871.1"/>
    <property type="molecule type" value="Genomic_DNA"/>
</dbReference>
<name>A0AAN7AWG2_9PEZI</name>
<feature type="non-terminal residue" evidence="2">
    <location>
        <position position="148"/>
    </location>
</feature>
<organism evidence="2 3">
    <name type="scientific">Triangularia verruculosa</name>
    <dbReference type="NCBI Taxonomy" id="2587418"/>
    <lineage>
        <taxon>Eukaryota</taxon>
        <taxon>Fungi</taxon>
        <taxon>Dikarya</taxon>
        <taxon>Ascomycota</taxon>
        <taxon>Pezizomycotina</taxon>
        <taxon>Sordariomycetes</taxon>
        <taxon>Sordariomycetidae</taxon>
        <taxon>Sordariales</taxon>
        <taxon>Podosporaceae</taxon>
        <taxon>Triangularia</taxon>
    </lineage>
</organism>
<reference evidence="2" key="1">
    <citation type="journal article" date="2023" name="Mol. Phylogenet. Evol.">
        <title>Genome-scale phylogeny and comparative genomics of the fungal order Sordariales.</title>
        <authorList>
            <person name="Hensen N."/>
            <person name="Bonometti L."/>
            <person name="Westerberg I."/>
            <person name="Brannstrom I.O."/>
            <person name="Guillou S."/>
            <person name="Cros-Aarteil S."/>
            <person name="Calhoun S."/>
            <person name="Haridas S."/>
            <person name="Kuo A."/>
            <person name="Mondo S."/>
            <person name="Pangilinan J."/>
            <person name="Riley R."/>
            <person name="LaButti K."/>
            <person name="Andreopoulos B."/>
            <person name="Lipzen A."/>
            <person name="Chen C."/>
            <person name="Yan M."/>
            <person name="Daum C."/>
            <person name="Ng V."/>
            <person name="Clum A."/>
            <person name="Steindorff A."/>
            <person name="Ohm R.A."/>
            <person name="Martin F."/>
            <person name="Silar P."/>
            <person name="Natvig D.O."/>
            <person name="Lalanne C."/>
            <person name="Gautier V."/>
            <person name="Ament-Velasquez S.L."/>
            <person name="Kruys A."/>
            <person name="Hutchinson M.I."/>
            <person name="Powell A.J."/>
            <person name="Barry K."/>
            <person name="Miller A.N."/>
            <person name="Grigoriev I.V."/>
            <person name="Debuchy R."/>
            <person name="Gladieux P."/>
            <person name="Hiltunen Thoren M."/>
            <person name="Johannesson H."/>
        </authorList>
    </citation>
    <scope>NUCLEOTIDE SEQUENCE</scope>
    <source>
        <strain evidence="2">CBS 315.58</strain>
    </source>
</reference>